<dbReference type="PROSITE" id="PS01124">
    <property type="entry name" value="HTH_ARAC_FAMILY_2"/>
    <property type="match status" value="1"/>
</dbReference>
<protein>
    <submittedName>
        <fullName evidence="5">AraC family transcriptional regulator</fullName>
    </submittedName>
</protein>
<dbReference type="SMART" id="SM00342">
    <property type="entry name" value="HTH_ARAC"/>
    <property type="match status" value="1"/>
</dbReference>
<gene>
    <name evidence="5" type="ORF">PDM29_08695</name>
</gene>
<sequence length="281" mass="30782">MVDRLQSLLSRFAVRAEVFHTGALTGTNDLPGDGERGQLHLIRDGRIQVKHQDGSVLDIDQPSILLYPRAHAHRLVVDPSTGAGTACAHVQFEGGINNPIVNALPPVICLPLKELYGGAPILEVLFEEAFAQRCGRQALLDRLFEIVLIQVLRVLMENGQLRVGLLAGMAHPRLRHALVAMHEAPAEEWTLESLAQRAGMSRSAFADSFRDTIGSTPGHYLQGWRTRLVQQALRKGQPLKRIAMDVGYGSEAALSRAFKAQTGQSPRQWKQGVETRAAVTA</sequence>
<evidence type="ECO:0000313" key="6">
    <source>
        <dbReference type="Proteomes" id="UP001302072"/>
    </source>
</evidence>
<proteinExistence type="predicted"/>
<name>A0ABY9YTS1_9GAMM</name>
<keyword evidence="6" id="KW-1185">Reference proteome</keyword>
<evidence type="ECO:0000313" key="5">
    <source>
        <dbReference type="EMBL" id="WNH54340.1"/>
    </source>
</evidence>
<keyword evidence="2" id="KW-0238">DNA-binding</keyword>
<accession>A0ABY9YTS1</accession>
<dbReference type="Proteomes" id="UP001302072">
    <property type="component" value="Chromosome"/>
</dbReference>
<dbReference type="EMBL" id="CP115541">
    <property type="protein sequence ID" value="WNH54340.1"/>
    <property type="molecule type" value="Genomic_DNA"/>
</dbReference>
<feature type="domain" description="HTH araC/xylS-type" evidence="4">
    <location>
        <begin position="175"/>
        <end position="272"/>
    </location>
</feature>
<keyword evidence="1" id="KW-0805">Transcription regulation</keyword>
<evidence type="ECO:0000256" key="2">
    <source>
        <dbReference type="ARBA" id="ARBA00023125"/>
    </source>
</evidence>
<dbReference type="PANTHER" id="PTHR46796">
    <property type="entry name" value="HTH-TYPE TRANSCRIPTIONAL ACTIVATOR RHAS-RELATED"/>
    <property type="match status" value="1"/>
</dbReference>
<dbReference type="RefSeq" id="WP_311193446.1">
    <property type="nucleotide sequence ID" value="NZ_CP115541.1"/>
</dbReference>
<dbReference type="Gene3D" id="1.10.10.60">
    <property type="entry name" value="Homeodomain-like"/>
    <property type="match status" value="2"/>
</dbReference>
<keyword evidence="3" id="KW-0804">Transcription</keyword>
<evidence type="ECO:0000259" key="4">
    <source>
        <dbReference type="PROSITE" id="PS01124"/>
    </source>
</evidence>
<dbReference type="PANTHER" id="PTHR46796:SF7">
    <property type="entry name" value="ARAC FAMILY TRANSCRIPTIONAL REGULATOR"/>
    <property type="match status" value="1"/>
</dbReference>
<organism evidence="5 6">
    <name type="scientific">Stenotrophomonas oahuensis</name>
    <dbReference type="NCBI Taxonomy" id="3003271"/>
    <lineage>
        <taxon>Bacteria</taxon>
        <taxon>Pseudomonadati</taxon>
        <taxon>Pseudomonadota</taxon>
        <taxon>Gammaproteobacteria</taxon>
        <taxon>Lysobacterales</taxon>
        <taxon>Lysobacteraceae</taxon>
        <taxon>Stenotrophomonas</taxon>
    </lineage>
</organism>
<dbReference type="Pfam" id="PF12833">
    <property type="entry name" value="HTH_18"/>
    <property type="match status" value="1"/>
</dbReference>
<dbReference type="InterPro" id="IPR032783">
    <property type="entry name" value="AraC_lig"/>
</dbReference>
<reference evidence="5 6" key="1">
    <citation type="submission" date="2022-12" db="EMBL/GenBank/DDBJ databases">
        <title>Two new species, Stenotrophomonas aracearum and Stenotrophomonas oahuensis, isolated from Anthurium (Araceae family) in Hawaii.</title>
        <authorList>
            <person name="Chunag S.C."/>
            <person name="Dobhal S."/>
            <person name="Alvarez A."/>
            <person name="Arif M."/>
        </authorList>
    </citation>
    <scope>NUCLEOTIDE SEQUENCE [LARGE SCALE GENOMIC DNA]</scope>
    <source>
        <strain evidence="5 6">A5586</strain>
    </source>
</reference>
<dbReference type="InterPro" id="IPR018060">
    <property type="entry name" value="HTH_AraC"/>
</dbReference>
<dbReference type="InterPro" id="IPR050204">
    <property type="entry name" value="AraC_XylS_family_regulators"/>
</dbReference>
<dbReference type="InterPro" id="IPR009057">
    <property type="entry name" value="Homeodomain-like_sf"/>
</dbReference>
<dbReference type="Pfam" id="PF12852">
    <property type="entry name" value="Cupin_6"/>
    <property type="match status" value="1"/>
</dbReference>
<evidence type="ECO:0000256" key="3">
    <source>
        <dbReference type="ARBA" id="ARBA00023163"/>
    </source>
</evidence>
<evidence type="ECO:0000256" key="1">
    <source>
        <dbReference type="ARBA" id="ARBA00023015"/>
    </source>
</evidence>
<dbReference type="SUPFAM" id="SSF46689">
    <property type="entry name" value="Homeodomain-like"/>
    <property type="match status" value="2"/>
</dbReference>